<feature type="compositionally biased region" description="Polar residues" evidence="7">
    <location>
        <begin position="533"/>
        <end position="550"/>
    </location>
</feature>
<evidence type="ECO:0000259" key="8">
    <source>
        <dbReference type="Pfam" id="PF00890"/>
    </source>
</evidence>
<reference evidence="10 11" key="1">
    <citation type="submission" date="2017-09" db="EMBL/GenBank/DDBJ databases">
        <title>Genomic, metabolic, and phenotypic characteristics of bacterial isolates from the natural microbiome of the model nematode Caenorhabditis elegans.</title>
        <authorList>
            <person name="Zimmermann J."/>
            <person name="Obeng N."/>
            <person name="Yang W."/>
            <person name="Obeng O."/>
            <person name="Kissoyan K."/>
            <person name="Pees B."/>
            <person name="Dirksen P."/>
            <person name="Hoppner M."/>
            <person name="Franke A."/>
            <person name="Rosenstiel P."/>
            <person name="Leippe M."/>
            <person name="Dierking K."/>
            <person name="Kaleta C."/>
            <person name="Schulenburg H."/>
        </authorList>
    </citation>
    <scope>NUCLEOTIDE SEQUENCE [LARGE SCALE GENOMIC DNA]</scope>
    <source>
        <strain evidence="10 11">MYb73</strain>
    </source>
</reference>
<dbReference type="InterPro" id="IPR003953">
    <property type="entry name" value="FAD-dep_OxRdtase_2_FAD-bd"/>
</dbReference>
<dbReference type="RefSeq" id="WP_105240049.1">
    <property type="nucleotide sequence ID" value="NZ_CP023270.1"/>
</dbReference>
<organism evidence="10 11">
    <name type="scientific">Achromobacter spanius</name>
    <dbReference type="NCBI Taxonomy" id="217203"/>
    <lineage>
        <taxon>Bacteria</taxon>
        <taxon>Pseudomonadati</taxon>
        <taxon>Pseudomonadota</taxon>
        <taxon>Betaproteobacteria</taxon>
        <taxon>Burkholderiales</taxon>
        <taxon>Alcaligenaceae</taxon>
        <taxon>Achromobacter</taxon>
    </lineage>
</organism>
<dbReference type="OrthoDB" id="9805351at2"/>
<dbReference type="PANTHER" id="PTHR42716:SF2">
    <property type="entry name" value="L-ASPARTATE OXIDASE, CHLOROPLASTIC"/>
    <property type="match status" value="1"/>
</dbReference>
<feature type="region of interest" description="Disordered" evidence="7">
    <location>
        <begin position="529"/>
        <end position="550"/>
    </location>
</feature>
<dbReference type="Gene3D" id="3.50.50.60">
    <property type="entry name" value="FAD/NAD(P)-binding domain"/>
    <property type="match status" value="1"/>
</dbReference>
<dbReference type="InterPro" id="IPR037099">
    <property type="entry name" value="Fum_R/Succ_DH_flav-like_C_sf"/>
</dbReference>
<dbReference type="Proteomes" id="UP000239477">
    <property type="component" value="Chromosome"/>
</dbReference>
<dbReference type="Gene3D" id="1.20.58.100">
    <property type="entry name" value="Fumarate reductase/succinate dehydrogenase flavoprotein-like, C-terminal domain"/>
    <property type="match status" value="1"/>
</dbReference>
<evidence type="ECO:0000256" key="5">
    <source>
        <dbReference type="ARBA" id="ARBA00048305"/>
    </source>
</evidence>
<dbReference type="AlphaFoldDB" id="A0A2S0IBE9"/>
<dbReference type="InterPro" id="IPR005288">
    <property type="entry name" value="NadB"/>
</dbReference>
<keyword evidence="3" id="KW-0274">FAD</keyword>
<dbReference type="InterPro" id="IPR015939">
    <property type="entry name" value="Fum_Rdtase/Succ_DH_flav-like_C"/>
</dbReference>
<dbReference type="PRINTS" id="PR00411">
    <property type="entry name" value="PNDRDTASEI"/>
</dbReference>
<dbReference type="EMBL" id="CP023270">
    <property type="protein sequence ID" value="AVJ29336.1"/>
    <property type="molecule type" value="Genomic_DNA"/>
</dbReference>
<evidence type="ECO:0000256" key="7">
    <source>
        <dbReference type="SAM" id="MobiDB-lite"/>
    </source>
</evidence>
<dbReference type="InterPro" id="IPR036188">
    <property type="entry name" value="FAD/NAD-bd_sf"/>
</dbReference>
<feature type="active site" description="Proton acceptor" evidence="6">
    <location>
        <position position="266"/>
    </location>
</feature>
<comment type="catalytic activity">
    <reaction evidence="5">
        <text>L-aspartate + O2 = iminosuccinate + H2O2</text>
        <dbReference type="Rhea" id="RHEA:25876"/>
        <dbReference type="ChEBI" id="CHEBI:15379"/>
        <dbReference type="ChEBI" id="CHEBI:16240"/>
        <dbReference type="ChEBI" id="CHEBI:29991"/>
        <dbReference type="ChEBI" id="CHEBI:77875"/>
        <dbReference type="EC" id="1.4.3.16"/>
    </reaction>
    <physiologicalReaction direction="left-to-right" evidence="5">
        <dbReference type="Rhea" id="RHEA:25877"/>
    </physiologicalReaction>
</comment>
<evidence type="ECO:0000256" key="1">
    <source>
        <dbReference type="ARBA" id="ARBA00001974"/>
    </source>
</evidence>
<protein>
    <submittedName>
        <fullName evidence="10">Pyridine nucleotide-disulfide oxidoreductase</fullName>
    </submittedName>
</protein>
<evidence type="ECO:0000313" key="11">
    <source>
        <dbReference type="Proteomes" id="UP000239477"/>
    </source>
</evidence>
<dbReference type="SUPFAM" id="SSF51905">
    <property type="entry name" value="FAD/NAD(P)-binding domain"/>
    <property type="match status" value="1"/>
</dbReference>
<dbReference type="Pfam" id="PF02910">
    <property type="entry name" value="Succ_DH_flav_C"/>
    <property type="match status" value="1"/>
</dbReference>
<dbReference type="PANTHER" id="PTHR42716">
    <property type="entry name" value="L-ASPARTATE OXIDASE"/>
    <property type="match status" value="1"/>
</dbReference>
<dbReference type="Pfam" id="PF00890">
    <property type="entry name" value="FAD_binding_2"/>
    <property type="match status" value="1"/>
</dbReference>
<evidence type="ECO:0000256" key="6">
    <source>
        <dbReference type="PIRSR" id="PIRSR000171-1"/>
    </source>
</evidence>
<feature type="domain" description="FAD-dependent oxidoreductase 2 FAD-binding" evidence="8">
    <location>
        <begin position="19"/>
        <end position="225"/>
    </location>
</feature>
<gene>
    <name evidence="10" type="ORF">CLM73_20725</name>
</gene>
<evidence type="ECO:0000259" key="9">
    <source>
        <dbReference type="Pfam" id="PF02910"/>
    </source>
</evidence>
<dbReference type="PRINTS" id="PR00368">
    <property type="entry name" value="FADPNR"/>
</dbReference>
<dbReference type="GO" id="GO:0008734">
    <property type="term" value="F:L-aspartate oxidase activity"/>
    <property type="evidence" value="ECO:0007669"/>
    <property type="project" value="UniProtKB-EC"/>
</dbReference>
<feature type="domain" description="Fumarate reductase/succinate dehydrogenase flavoprotein-like C-terminal" evidence="9">
    <location>
        <begin position="431"/>
        <end position="514"/>
    </location>
</feature>
<evidence type="ECO:0000256" key="2">
    <source>
        <dbReference type="ARBA" id="ARBA00022630"/>
    </source>
</evidence>
<accession>A0A2S0IBE9</accession>
<name>A0A2S0IBE9_9BURK</name>
<keyword evidence="4" id="KW-0560">Oxidoreductase</keyword>
<keyword evidence="11" id="KW-1185">Reference proteome</keyword>
<keyword evidence="2" id="KW-0285">Flavoprotein</keyword>
<dbReference type="PIRSF" id="PIRSF000171">
    <property type="entry name" value="SDHA_APRA_LASPO"/>
    <property type="match status" value="1"/>
</dbReference>
<comment type="cofactor">
    <cofactor evidence="1">
        <name>FAD</name>
        <dbReference type="ChEBI" id="CHEBI:57692"/>
    </cofactor>
</comment>
<proteinExistence type="predicted"/>
<evidence type="ECO:0000256" key="3">
    <source>
        <dbReference type="ARBA" id="ARBA00022827"/>
    </source>
</evidence>
<dbReference type="GO" id="GO:0009435">
    <property type="term" value="P:NAD+ biosynthetic process"/>
    <property type="evidence" value="ECO:0007669"/>
    <property type="project" value="InterPro"/>
</dbReference>
<dbReference type="SUPFAM" id="SSF46977">
    <property type="entry name" value="Succinate dehydrogenase/fumarate reductase flavoprotein C-terminal domain"/>
    <property type="match status" value="1"/>
</dbReference>
<evidence type="ECO:0000313" key="10">
    <source>
        <dbReference type="EMBL" id="AVJ29336.1"/>
    </source>
</evidence>
<evidence type="ECO:0000256" key="4">
    <source>
        <dbReference type="ARBA" id="ARBA00023002"/>
    </source>
</evidence>
<sequence>MTGKHAAPQGSANSGYEADVLVIGGGPAGTWAAVCAAQAGASVILADKGYCGSSGATAAAGTAVWYVDPDPQKRAAAMASRYDMGGRLADHGWMGRVLDRTWDGINTLADWGYPFPVDADGVSRRNSLQGPEYMRLMRKQVKQAGGKILDHHPVLELLRDEHGAVAGAAGVDRQRGGAWSVRAGAVVIATGGCAFLSRALGCNVLTGDGLLMAAELGAELSGMEFSNAYGISPEFGSVTKTLFYSWATFTDADGVPIPGAASKGGRSVIARELLRQKVYARLDQADEATRQAMRAAQPNFFLPFDRSGIDPFTQRFPVTLRLEGTVRGTGGLRLAGPDCSTTVPGLYAAGDAATREPICGGFTGGGSHNAAWAISSGSWAGAGAAGHALAARGRGRTAIAAGAAGLRGNGARAADAAALVKAVQDEVMPFERNYFRTADVLEPSVARLDTQWHALRSAAPAAAVDLLATREAAAMLATSRWMYRSALARRETRGMHKRYDYLEQDAAQYHHLSAGGLDEVWVRPRAVDGGGVQSTTQSVPQSAPQTRLAA</sequence>